<dbReference type="AlphaFoldDB" id="A0A123TWJ2"/>
<evidence type="ECO:0000313" key="2">
    <source>
        <dbReference type="Proteomes" id="UP000075193"/>
    </source>
</evidence>
<gene>
    <name evidence="1" type="ORF">ERS132441_00999</name>
</gene>
<evidence type="ECO:0008006" key="3">
    <source>
        <dbReference type="Google" id="ProtNLM"/>
    </source>
</evidence>
<dbReference type="EMBL" id="FIIC01000009">
    <property type="protein sequence ID" value="CYV73832.1"/>
    <property type="molecule type" value="Genomic_DNA"/>
</dbReference>
<organism evidence="1 2">
    <name type="scientific">Streptococcus suis</name>
    <dbReference type="NCBI Taxonomy" id="1307"/>
    <lineage>
        <taxon>Bacteria</taxon>
        <taxon>Bacillati</taxon>
        <taxon>Bacillota</taxon>
        <taxon>Bacilli</taxon>
        <taxon>Lactobacillales</taxon>
        <taxon>Streptococcaceae</taxon>
        <taxon>Streptococcus</taxon>
    </lineage>
</organism>
<proteinExistence type="predicted"/>
<dbReference type="SUPFAM" id="SSF52540">
    <property type="entry name" value="P-loop containing nucleoside triphosphate hydrolases"/>
    <property type="match status" value="1"/>
</dbReference>
<name>A0A123TWJ2_STRSU</name>
<accession>A0A123TWJ2</accession>
<dbReference type="InterPro" id="IPR027417">
    <property type="entry name" value="P-loop_NTPase"/>
</dbReference>
<dbReference type="Proteomes" id="UP000075193">
    <property type="component" value="Unassembled WGS sequence"/>
</dbReference>
<protein>
    <recommendedName>
        <fullName evidence="3">ATP-binding cassette domain-containing protein</fullName>
    </recommendedName>
</protein>
<sequence length="184" mass="21654">MKKRGMRLVAMIEKIKSKDEIKEEKYGVINFLPDIKVKHIGGKEFKIEENEGYIKIPYAEGIDDLTVIVGENGVGKTRLVNDILSMPADKVFVFYDVDNDRYSIHNLDVRNMLLREEKYSKKYREELRQLLQTDGGIESQLSLTDDEIDRMIYGDVIFEEDIKNVSLGKFRKDIYQEIKRFRDY</sequence>
<dbReference type="RefSeq" id="WP_044678233.1">
    <property type="nucleotide sequence ID" value="NZ_CEDF01000015.1"/>
</dbReference>
<evidence type="ECO:0000313" key="1">
    <source>
        <dbReference type="EMBL" id="CYV73832.1"/>
    </source>
</evidence>
<reference evidence="1 2" key="1">
    <citation type="submission" date="2016-02" db="EMBL/GenBank/DDBJ databases">
        <authorList>
            <consortium name="Pathogen Informatics"/>
        </authorList>
    </citation>
    <scope>NUCLEOTIDE SEQUENCE [LARGE SCALE GENOMIC DNA]</scope>
    <source>
        <strain evidence="1 2">LSS79</strain>
    </source>
</reference>